<dbReference type="SUPFAM" id="SSF46785">
    <property type="entry name" value="Winged helix' DNA-binding domain"/>
    <property type="match status" value="1"/>
</dbReference>
<dbReference type="PROSITE" id="PS51077">
    <property type="entry name" value="HTH_ICLR"/>
    <property type="match status" value="1"/>
</dbReference>
<dbReference type="SMART" id="SM00346">
    <property type="entry name" value="HTH_ICLR"/>
    <property type="match status" value="1"/>
</dbReference>
<evidence type="ECO:0000259" key="4">
    <source>
        <dbReference type="PROSITE" id="PS51077"/>
    </source>
</evidence>
<organism evidence="6">
    <name type="scientific">Streptomyces sp. R39</name>
    <dbReference type="NCBI Taxonomy" id="3238631"/>
    <lineage>
        <taxon>Bacteria</taxon>
        <taxon>Bacillati</taxon>
        <taxon>Actinomycetota</taxon>
        <taxon>Actinomycetes</taxon>
        <taxon>Kitasatosporales</taxon>
        <taxon>Streptomycetaceae</taxon>
        <taxon>Streptomyces</taxon>
    </lineage>
</organism>
<dbReference type="PANTHER" id="PTHR30136">
    <property type="entry name" value="HELIX-TURN-HELIX TRANSCRIPTIONAL REGULATOR, ICLR FAMILY"/>
    <property type="match status" value="1"/>
</dbReference>
<dbReference type="PROSITE" id="PS51078">
    <property type="entry name" value="ICLR_ED"/>
    <property type="match status" value="1"/>
</dbReference>
<feature type="domain" description="IclR-ED" evidence="5">
    <location>
        <begin position="60"/>
        <end position="238"/>
    </location>
</feature>
<evidence type="ECO:0000256" key="3">
    <source>
        <dbReference type="ARBA" id="ARBA00023163"/>
    </source>
</evidence>
<dbReference type="InterPro" id="IPR014757">
    <property type="entry name" value="Tscrpt_reg_IclR_C"/>
</dbReference>
<dbReference type="InterPro" id="IPR005471">
    <property type="entry name" value="Tscrpt_reg_IclR_N"/>
</dbReference>
<keyword evidence="1" id="KW-0805">Transcription regulation</keyword>
<dbReference type="GeneID" id="301464644"/>
<proteinExistence type="predicted"/>
<keyword evidence="3" id="KW-0804">Transcription</keyword>
<feature type="domain" description="HTH iclR-type" evidence="4">
    <location>
        <begin position="1"/>
        <end position="59"/>
    </location>
</feature>
<dbReference type="Gene3D" id="3.30.450.40">
    <property type="match status" value="1"/>
</dbReference>
<evidence type="ECO:0000256" key="2">
    <source>
        <dbReference type="ARBA" id="ARBA00023125"/>
    </source>
</evidence>
<dbReference type="GO" id="GO:0003700">
    <property type="term" value="F:DNA-binding transcription factor activity"/>
    <property type="evidence" value="ECO:0007669"/>
    <property type="project" value="TreeGrafter"/>
</dbReference>
<keyword evidence="2" id="KW-0238">DNA-binding</keyword>
<dbReference type="GO" id="GO:0045892">
    <property type="term" value="P:negative regulation of DNA-templated transcription"/>
    <property type="evidence" value="ECO:0007669"/>
    <property type="project" value="TreeGrafter"/>
</dbReference>
<dbReference type="AlphaFoldDB" id="A0AB39R0E2"/>
<dbReference type="Pfam" id="PF01614">
    <property type="entry name" value="IclR_C"/>
    <property type="match status" value="1"/>
</dbReference>
<dbReference type="EMBL" id="CP163441">
    <property type="protein sequence ID" value="XDQ49380.1"/>
    <property type="molecule type" value="Genomic_DNA"/>
</dbReference>
<evidence type="ECO:0000259" key="5">
    <source>
        <dbReference type="PROSITE" id="PS51078"/>
    </source>
</evidence>
<dbReference type="RefSeq" id="WP_234534883.1">
    <property type="nucleotide sequence ID" value="NZ_CP163441.1"/>
</dbReference>
<evidence type="ECO:0000313" key="6">
    <source>
        <dbReference type="EMBL" id="XDQ49380.1"/>
    </source>
</evidence>
<dbReference type="Pfam" id="PF09339">
    <property type="entry name" value="HTH_IclR"/>
    <property type="match status" value="1"/>
</dbReference>
<reference evidence="6" key="1">
    <citation type="submission" date="2024-07" db="EMBL/GenBank/DDBJ databases">
        <authorList>
            <person name="Yu S.T."/>
        </authorList>
    </citation>
    <scope>NUCLEOTIDE SEQUENCE</scope>
    <source>
        <strain evidence="6">R39</strain>
    </source>
</reference>
<dbReference type="InterPro" id="IPR029016">
    <property type="entry name" value="GAF-like_dom_sf"/>
</dbReference>
<sequence>MLDRAVGLLDCFRPEGGRRRLSELAAGTGLAKSTVHRLAADLVRLGLLERVGQEYQLGGLLFDLGGLVPRRRDLREVALPFLQDLYEATRETVHLGVREDRSVVYLERIHGHEKLPLPSRVGGSLPLSCTGVGKALLAFSPRAATEDLLAGPLPRLTPHSVTDPVRLRVLLDQARLAGLAYEEQEAVVGVNCVASPVFAADGTVVAAVSVAVPVARWYPAQLGTAVRTAALGLTRALR</sequence>
<dbReference type="InterPro" id="IPR036390">
    <property type="entry name" value="WH_DNA-bd_sf"/>
</dbReference>
<gene>
    <name evidence="6" type="ORF">AB5J52_01280</name>
</gene>
<dbReference type="PANTHER" id="PTHR30136:SF24">
    <property type="entry name" value="HTH-TYPE TRANSCRIPTIONAL REPRESSOR ALLR"/>
    <property type="match status" value="1"/>
</dbReference>
<dbReference type="SUPFAM" id="SSF55781">
    <property type="entry name" value="GAF domain-like"/>
    <property type="match status" value="1"/>
</dbReference>
<evidence type="ECO:0000256" key="1">
    <source>
        <dbReference type="ARBA" id="ARBA00023015"/>
    </source>
</evidence>
<dbReference type="InterPro" id="IPR036388">
    <property type="entry name" value="WH-like_DNA-bd_sf"/>
</dbReference>
<dbReference type="InterPro" id="IPR050707">
    <property type="entry name" value="HTH_MetabolicPath_Reg"/>
</dbReference>
<protein>
    <submittedName>
        <fullName evidence="6">IclR family transcriptional regulator</fullName>
    </submittedName>
</protein>
<name>A0AB39R0E2_9ACTN</name>
<dbReference type="GO" id="GO:0003677">
    <property type="term" value="F:DNA binding"/>
    <property type="evidence" value="ECO:0007669"/>
    <property type="project" value="UniProtKB-KW"/>
</dbReference>
<dbReference type="Gene3D" id="1.10.10.10">
    <property type="entry name" value="Winged helix-like DNA-binding domain superfamily/Winged helix DNA-binding domain"/>
    <property type="match status" value="1"/>
</dbReference>
<accession>A0AB39R0E2</accession>